<dbReference type="GO" id="GO:0008747">
    <property type="term" value="F:N-acetylneuraminate lyase activity"/>
    <property type="evidence" value="ECO:0007669"/>
    <property type="project" value="UniProtKB-EC"/>
</dbReference>
<dbReference type="SUPFAM" id="SSF51569">
    <property type="entry name" value="Aldolase"/>
    <property type="match status" value="1"/>
</dbReference>
<feature type="active site" description="Schiff-base intermediate with substrate" evidence="3">
    <location>
        <position position="170"/>
    </location>
</feature>
<evidence type="ECO:0000256" key="1">
    <source>
        <dbReference type="ARBA" id="ARBA00023239"/>
    </source>
</evidence>
<organism evidence="4 5">
    <name type="scientific">Aeoliella mucimassa</name>
    <dbReference type="NCBI Taxonomy" id="2527972"/>
    <lineage>
        <taxon>Bacteria</taxon>
        <taxon>Pseudomonadati</taxon>
        <taxon>Planctomycetota</taxon>
        <taxon>Planctomycetia</taxon>
        <taxon>Pirellulales</taxon>
        <taxon>Lacipirellulaceae</taxon>
        <taxon>Aeoliella</taxon>
    </lineage>
</organism>
<evidence type="ECO:0000313" key="5">
    <source>
        <dbReference type="Proteomes" id="UP000315750"/>
    </source>
</evidence>
<dbReference type="PANTHER" id="PTHR42849">
    <property type="entry name" value="N-ACETYLNEURAMINATE LYASE"/>
    <property type="match status" value="1"/>
</dbReference>
<dbReference type="EC" id="4.1.3.3" evidence="4"/>
<dbReference type="GO" id="GO:0019262">
    <property type="term" value="P:N-acetylneuraminate catabolic process"/>
    <property type="evidence" value="ECO:0007669"/>
    <property type="project" value="TreeGrafter"/>
</dbReference>
<dbReference type="KEGG" id="amuc:Pan181_22280"/>
<protein>
    <submittedName>
        <fullName evidence="4">N-acetylneuraminate lyase</fullName>
        <ecNumber evidence="4">4.1.3.3</ecNumber>
    </submittedName>
</protein>
<dbReference type="CDD" id="cd00408">
    <property type="entry name" value="DHDPS-like"/>
    <property type="match status" value="1"/>
</dbReference>
<evidence type="ECO:0000256" key="3">
    <source>
        <dbReference type="PIRSR" id="PIRSR001365-1"/>
    </source>
</evidence>
<dbReference type="RefSeq" id="WP_145246795.1">
    <property type="nucleotide sequence ID" value="NZ_CP036278.1"/>
</dbReference>
<dbReference type="GO" id="GO:0005829">
    <property type="term" value="C:cytosol"/>
    <property type="evidence" value="ECO:0007669"/>
    <property type="project" value="TreeGrafter"/>
</dbReference>
<evidence type="ECO:0000313" key="4">
    <source>
        <dbReference type="EMBL" id="QDU56026.1"/>
    </source>
</evidence>
<dbReference type="SMART" id="SM01130">
    <property type="entry name" value="DHDPS"/>
    <property type="match status" value="1"/>
</dbReference>
<dbReference type="EMBL" id="CP036278">
    <property type="protein sequence ID" value="QDU56026.1"/>
    <property type="molecule type" value="Genomic_DNA"/>
</dbReference>
<comment type="similarity">
    <text evidence="2">Belongs to the DapA family.</text>
</comment>
<dbReference type="OrthoDB" id="9771791at2"/>
<dbReference type="PANTHER" id="PTHR42849:SF1">
    <property type="entry name" value="N-ACETYLNEURAMINATE LYASE"/>
    <property type="match status" value="1"/>
</dbReference>
<dbReference type="InterPro" id="IPR002220">
    <property type="entry name" value="DapA-like"/>
</dbReference>
<reference evidence="4 5" key="1">
    <citation type="submission" date="2019-02" db="EMBL/GenBank/DDBJ databases">
        <title>Deep-cultivation of Planctomycetes and their phenomic and genomic characterization uncovers novel biology.</title>
        <authorList>
            <person name="Wiegand S."/>
            <person name="Jogler M."/>
            <person name="Boedeker C."/>
            <person name="Pinto D."/>
            <person name="Vollmers J."/>
            <person name="Rivas-Marin E."/>
            <person name="Kohn T."/>
            <person name="Peeters S.H."/>
            <person name="Heuer A."/>
            <person name="Rast P."/>
            <person name="Oberbeckmann S."/>
            <person name="Bunk B."/>
            <person name="Jeske O."/>
            <person name="Meyerdierks A."/>
            <person name="Storesund J.E."/>
            <person name="Kallscheuer N."/>
            <person name="Luecker S."/>
            <person name="Lage O.M."/>
            <person name="Pohl T."/>
            <person name="Merkel B.J."/>
            <person name="Hornburger P."/>
            <person name="Mueller R.-W."/>
            <person name="Bruemmer F."/>
            <person name="Labrenz M."/>
            <person name="Spormann A.M."/>
            <person name="Op den Camp H."/>
            <person name="Overmann J."/>
            <person name="Amann R."/>
            <person name="Jetten M.S.M."/>
            <person name="Mascher T."/>
            <person name="Medema M.H."/>
            <person name="Devos D.P."/>
            <person name="Kaster A.-K."/>
            <person name="Ovreas L."/>
            <person name="Rohde M."/>
            <person name="Galperin M.Y."/>
            <person name="Jogler C."/>
        </authorList>
    </citation>
    <scope>NUCLEOTIDE SEQUENCE [LARGE SCALE GENOMIC DNA]</scope>
    <source>
        <strain evidence="4 5">Pan181</strain>
    </source>
</reference>
<feature type="active site" description="Proton donor/acceptor" evidence="3">
    <location>
        <position position="142"/>
    </location>
</feature>
<dbReference type="AlphaFoldDB" id="A0A518AMU2"/>
<keyword evidence="1 2" id="KW-0456">Lyase</keyword>
<dbReference type="Proteomes" id="UP000315750">
    <property type="component" value="Chromosome"/>
</dbReference>
<gene>
    <name evidence="4" type="primary">nanA_1</name>
    <name evidence="4" type="ORF">Pan181_22280</name>
</gene>
<dbReference type="Gene3D" id="3.20.20.70">
    <property type="entry name" value="Aldolase class I"/>
    <property type="match status" value="1"/>
</dbReference>
<evidence type="ECO:0000256" key="2">
    <source>
        <dbReference type="PIRNR" id="PIRNR001365"/>
    </source>
</evidence>
<dbReference type="Pfam" id="PF00701">
    <property type="entry name" value="DHDPS"/>
    <property type="match status" value="1"/>
</dbReference>
<dbReference type="PIRSF" id="PIRSF001365">
    <property type="entry name" value="DHDPS"/>
    <property type="match status" value="1"/>
</dbReference>
<dbReference type="InterPro" id="IPR013785">
    <property type="entry name" value="Aldolase_TIM"/>
</dbReference>
<accession>A0A518AMU2</accession>
<sequence length="312" mass="34400">MKPLSSREIRGNWATLLASWNADESLDLGRIAVEIDLLIAAGVDGIYCNGTAGEFHAQTEEEFATIGKLLADKCESAGMPFQIGASHTSAIISRQRVRLATFLRPSAIQVILPDWFPVTIDEAIVFLQRIADDSAGVGLVLYNPPHSKVVLSVDELARLAHEVPQLVGIKVAGGDAEWYTKMQPLFERLSVFVAGHTLATGISQGAHGAYSNVACLNPAAAQRWYDQMLNNLPAALEVEERIRRFMRESIEPFITEQRFCNAACDRLLTQVGGWCDIGPNMRWPYRSIPSSVVPALREMAQRTIPEFIVQQP</sequence>
<proteinExistence type="inferred from homology"/>
<name>A0A518AMU2_9BACT</name>
<keyword evidence="5" id="KW-1185">Reference proteome</keyword>